<evidence type="ECO:0000256" key="1">
    <source>
        <dbReference type="SAM" id="MobiDB-lite"/>
    </source>
</evidence>
<dbReference type="AlphaFoldDB" id="A0AAE0U3P0"/>
<reference evidence="2" key="2">
    <citation type="submission" date="2023-06" db="EMBL/GenBank/DDBJ databases">
        <authorList>
            <consortium name="Lawrence Berkeley National Laboratory"/>
            <person name="Haridas S."/>
            <person name="Hensen N."/>
            <person name="Bonometti L."/>
            <person name="Westerberg I."/>
            <person name="Brannstrom I.O."/>
            <person name="Guillou S."/>
            <person name="Cros-Aarteil S."/>
            <person name="Calhoun S."/>
            <person name="Kuo A."/>
            <person name="Mondo S."/>
            <person name="Pangilinan J."/>
            <person name="Riley R."/>
            <person name="LaButti K."/>
            <person name="Andreopoulos B."/>
            <person name="Lipzen A."/>
            <person name="Chen C."/>
            <person name="Yanf M."/>
            <person name="Daum C."/>
            <person name="Ng V."/>
            <person name="Clum A."/>
            <person name="Steindorff A."/>
            <person name="Ohm R."/>
            <person name="Martin F."/>
            <person name="Silar P."/>
            <person name="Natvig D."/>
            <person name="Lalanne C."/>
            <person name="Gautier V."/>
            <person name="Ament-velasquez S.L."/>
            <person name="Kruys A."/>
            <person name="Hutchinson M.I."/>
            <person name="Powell A.J."/>
            <person name="Barry K."/>
            <person name="Miller A.N."/>
            <person name="Grigoriev I.V."/>
            <person name="Debuchy R."/>
            <person name="Gladieux P."/>
            <person name="Thoren M.H."/>
            <person name="Johannesson H."/>
        </authorList>
    </citation>
    <scope>NUCLEOTIDE SEQUENCE</scope>
    <source>
        <strain evidence="2">CBS 232.78</strain>
    </source>
</reference>
<dbReference type="Proteomes" id="UP001285441">
    <property type="component" value="Unassembled WGS sequence"/>
</dbReference>
<evidence type="ECO:0000313" key="2">
    <source>
        <dbReference type="EMBL" id="KAK3389409.1"/>
    </source>
</evidence>
<feature type="region of interest" description="Disordered" evidence="1">
    <location>
        <begin position="166"/>
        <end position="195"/>
    </location>
</feature>
<gene>
    <name evidence="2" type="ORF">B0H63DRAFT_445605</name>
</gene>
<feature type="compositionally biased region" description="Low complexity" evidence="1">
    <location>
        <begin position="182"/>
        <end position="192"/>
    </location>
</feature>
<name>A0AAE0U3P0_9PEZI</name>
<dbReference type="EMBL" id="JAULSW010000002">
    <property type="protein sequence ID" value="KAK3389409.1"/>
    <property type="molecule type" value="Genomic_DNA"/>
</dbReference>
<protein>
    <submittedName>
        <fullName evidence="2">Uncharacterized protein</fullName>
    </submittedName>
</protein>
<organism evidence="2 3">
    <name type="scientific">Podospora didyma</name>
    <dbReference type="NCBI Taxonomy" id="330526"/>
    <lineage>
        <taxon>Eukaryota</taxon>
        <taxon>Fungi</taxon>
        <taxon>Dikarya</taxon>
        <taxon>Ascomycota</taxon>
        <taxon>Pezizomycotina</taxon>
        <taxon>Sordariomycetes</taxon>
        <taxon>Sordariomycetidae</taxon>
        <taxon>Sordariales</taxon>
        <taxon>Podosporaceae</taxon>
        <taxon>Podospora</taxon>
    </lineage>
</organism>
<keyword evidence="3" id="KW-1185">Reference proteome</keyword>
<reference evidence="2" key="1">
    <citation type="journal article" date="2023" name="Mol. Phylogenet. Evol.">
        <title>Genome-scale phylogeny and comparative genomics of the fungal order Sordariales.</title>
        <authorList>
            <person name="Hensen N."/>
            <person name="Bonometti L."/>
            <person name="Westerberg I."/>
            <person name="Brannstrom I.O."/>
            <person name="Guillou S."/>
            <person name="Cros-Aarteil S."/>
            <person name="Calhoun S."/>
            <person name="Haridas S."/>
            <person name="Kuo A."/>
            <person name="Mondo S."/>
            <person name="Pangilinan J."/>
            <person name="Riley R."/>
            <person name="LaButti K."/>
            <person name="Andreopoulos B."/>
            <person name="Lipzen A."/>
            <person name="Chen C."/>
            <person name="Yan M."/>
            <person name="Daum C."/>
            <person name="Ng V."/>
            <person name="Clum A."/>
            <person name="Steindorff A."/>
            <person name="Ohm R.A."/>
            <person name="Martin F."/>
            <person name="Silar P."/>
            <person name="Natvig D.O."/>
            <person name="Lalanne C."/>
            <person name="Gautier V."/>
            <person name="Ament-Velasquez S.L."/>
            <person name="Kruys A."/>
            <person name="Hutchinson M.I."/>
            <person name="Powell A.J."/>
            <person name="Barry K."/>
            <person name="Miller A.N."/>
            <person name="Grigoriev I.V."/>
            <person name="Debuchy R."/>
            <person name="Gladieux P."/>
            <person name="Hiltunen Thoren M."/>
            <person name="Johannesson H."/>
        </authorList>
    </citation>
    <scope>NUCLEOTIDE SEQUENCE</scope>
    <source>
        <strain evidence="2">CBS 232.78</strain>
    </source>
</reference>
<evidence type="ECO:0000313" key="3">
    <source>
        <dbReference type="Proteomes" id="UP001285441"/>
    </source>
</evidence>
<proteinExistence type="predicted"/>
<sequence length="362" mass="39477">MIIPRFRYQRAFSHLTETTIITIKEEMASQKNTEHPRPKISFRLPSLVQWLREAVPNVFDASGAGVGRGGEQGFFVVGEEQKQQQQPQGVAVGSDASPAISPASRAFAGEIIVNRGRDAATRILVVAESKPDVGVDDREGSCLLVTAAWRETETWSTAARRAAMPSFIRSRSLPPPPPTTTPSPSTSTPSRTATGCGAGLTPAKCTQYRQHAELCGIAQALLIADDLMDQHRIVQLVLVKVFADDVGAIDRLELGVVHAVEAPPSSWHNGHALPAVQAIISLFRHLARLGARVELDWAGRYVREEDVDYSQQNVPWTDRGSVLDRLHPQVKYQVSRKGSEGVPESVFAHGLTTVQKLVFTQG</sequence>
<comment type="caution">
    <text evidence="2">The sequence shown here is derived from an EMBL/GenBank/DDBJ whole genome shotgun (WGS) entry which is preliminary data.</text>
</comment>
<accession>A0AAE0U3P0</accession>